<name>A0A365XZQ9_9BACT</name>
<organism evidence="4 5">
    <name type="scientific">Chitinophaga flava</name>
    <dbReference type="NCBI Taxonomy" id="2259036"/>
    <lineage>
        <taxon>Bacteria</taxon>
        <taxon>Pseudomonadati</taxon>
        <taxon>Bacteroidota</taxon>
        <taxon>Chitinophagia</taxon>
        <taxon>Chitinophagales</taxon>
        <taxon>Chitinophagaceae</taxon>
        <taxon>Chitinophaga</taxon>
    </lineage>
</organism>
<accession>A0A365XZQ9</accession>
<protein>
    <recommendedName>
        <fullName evidence="6">FecR protein domain-containing protein</fullName>
    </recommendedName>
</protein>
<evidence type="ECO:0000259" key="2">
    <source>
        <dbReference type="Pfam" id="PF04773"/>
    </source>
</evidence>
<dbReference type="Gene3D" id="3.55.50.30">
    <property type="match status" value="1"/>
</dbReference>
<evidence type="ECO:0000313" key="5">
    <source>
        <dbReference type="Proteomes" id="UP000253410"/>
    </source>
</evidence>
<feature type="domain" description="Protein FecR C-terminal" evidence="3">
    <location>
        <begin position="260"/>
        <end position="327"/>
    </location>
</feature>
<dbReference type="Proteomes" id="UP000253410">
    <property type="component" value="Unassembled WGS sequence"/>
</dbReference>
<dbReference type="Pfam" id="PF04773">
    <property type="entry name" value="FecR"/>
    <property type="match status" value="1"/>
</dbReference>
<comment type="caution">
    <text evidence="4">The sequence shown here is derived from an EMBL/GenBank/DDBJ whole genome shotgun (WGS) entry which is preliminary data.</text>
</comment>
<dbReference type="RefSeq" id="WP_113614439.1">
    <property type="nucleotide sequence ID" value="NZ_QFFJ01000001.1"/>
</dbReference>
<dbReference type="InterPro" id="IPR006860">
    <property type="entry name" value="FecR"/>
</dbReference>
<dbReference type="PANTHER" id="PTHR30273">
    <property type="entry name" value="PERIPLASMIC SIGNAL SENSOR AND SIGMA FACTOR ACTIVATOR FECR-RELATED"/>
    <property type="match status" value="1"/>
</dbReference>
<dbReference type="InterPro" id="IPR032508">
    <property type="entry name" value="FecR_C"/>
</dbReference>
<gene>
    <name evidence="4" type="ORF">DF182_04335</name>
</gene>
<keyword evidence="1" id="KW-0812">Transmembrane</keyword>
<evidence type="ECO:0008006" key="6">
    <source>
        <dbReference type="Google" id="ProtNLM"/>
    </source>
</evidence>
<dbReference type="Pfam" id="PF16344">
    <property type="entry name" value="FecR_C"/>
    <property type="match status" value="1"/>
</dbReference>
<sequence length="339" mass="37640">MIVRVPVNVMKEINIPPPELIRKYLDGQCTDAEALQIQQWYASFEGAADPLQELSAEEQTALGQRMLDQVLQQTGQPSVPGKHLKVLYRVLQAAAVVLVLWGAGYYWFSKDRGTPAGQPPMQAISNTSTNIRQYQLSDGTIVWLKPGARLLYADDFGSKHRRVSMTGEVFFDVATRSSLPFTVEAGELTTRVLGTSFSVKMQGNRTEVTVITGKVAVEDPATEKTTAVLQPAQRITYDGSRIVRDSLSLTTPSIWEGSHLNFDNVEVYTIIQALNERFAVDIAVSDTSLAHYFLKADFTGMHLAAILEMLEKSLDAHYEIKGNSIILEKNQANSRDMKK</sequence>
<reference evidence="4 5" key="1">
    <citation type="submission" date="2018-05" db="EMBL/GenBank/DDBJ databases">
        <title>Chitinophaga sp. K3CV102501T nov., isolated from isolated from a monsoon evergreen broad-leaved forest soil.</title>
        <authorList>
            <person name="Lv Y."/>
        </authorList>
    </citation>
    <scope>NUCLEOTIDE SEQUENCE [LARGE SCALE GENOMIC DNA]</scope>
    <source>
        <strain evidence="4 5">GDMCC 1.1325</strain>
    </source>
</reference>
<feature type="domain" description="FecR protein" evidence="2">
    <location>
        <begin position="127"/>
        <end position="215"/>
    </location>
</feature>
<feature type="transmembrane region" description="Helical" evidence="1">
    <location>
        <begin position="86"/>
        <end position="108"/>
    </location>
</feature>
<dbReference type="OrthoDB" id="645173at2"/>
<proteinExistence type="predicted"/>
<evidence type="ECO:0000313" key="4">
    <source>
        <dbReference type="EMBL" id="RBL91837.1"/>
    </source>
</evidence>
<evidence type="ECO:0000259" key="3">
    <source>
        <dbReference type="Pfam" id="PF16344"/>
    </source>
</evidence>
<dbReference type="GO" id="GO:0016989">
    <property type="term" value="F:sigma factor antagonist activity"/>
    <property type="evidence" value="ECO:0007669"/>
    <property type="project" value="TreeGrafter"/>
</dbReference>
<dbReference type="InterPro" id="IPR012373">
    <property type="entry name" value="Ferrdict_sens_TM"/>
</dbReference>
<dbReference type="EMBL" id="QFFJ01000001">
    <property type="protein sequence ID" value="RBL91837.1"/>
    <property type="molecule type" value="Genomic_DNA"/>
</dbReference>
<keyword evidence="1" id="KW-0472">Membrane</keyword>
<keyword evidence="5" id="KW-1185">Reference proteome</keyword>
<keyword evidence="1" id="KW-1133">Transmembrane helix</keyword>
<dbReference type="PANTHER" id="PTHR30273:SF2">
    <property type="entry name" value="PROTEIN FECR"/>
    <property type="match status" value="1"/>
</dbReference>
<dbReference type="AlphaFoldDB" id="A0A365XZQ9"/>
<dbReference type="PIRSF" id="PIRSF018266">
    <property type="entry name" value="FecR"/>
    <property type="match status" value="1"/>
</dbReference>
<dbReference type="Gene3D" id="2.60.120.1440">
    <property type="match status" value="1"/>
</dbReference>
<evidence type="ECO:0000256" key="1">
    <source>
        <dbReference type="SAM" id="Phobius"/>
    </source>
</evidence>